<sequence>MQNHQRDSKACQARQAAAKAQEAKAAAAASTQQAKARRGQSVPDSRIGEAGGVQSHHTAAPATPAATREASSGSAFPVSTPPTPRGAATTAAEQHPGSGSDPTSASAIPSPSPRPSGYAQHFSSRGYGGFARPGTPALGFGLPGLPQPWQFPLGYWPSR</sequence>
<accession>A0A812NHY5</accession>
<feature type="compositionally biased region" description="Low complexity" evidence="1">
    <location>
        <begin position="10"/>
        <end position="34"/>
    </location>
</feature>
<comment type="caution">
    <text evidence="2">The sequence shown here is derived from an EMBL/GenBank/DDBJ whole genome shotgun (WGS) entry which is preliminary data.</text>
</comment>
<feature type="compositionally biased region" description="Low complexity" evidence="1">
    <location>
        <begin position="100"/>
        <end position="109"/>
    </location>
</feature>
<feature type="compositionally biased region" description="Low complexity" evidence="1">
    <location>
        <begin position="58"/>
        <end position="67"/>
    </location>
</feature>
<reference evidence="2" key="1">
    <citation type="submission" date="2021-02" db="EMBL/GenBank/DDBJ databases">
        <authorList>
            <person name="Dougan E. K."/>
            <person name="Rhodes N."/>
            <person name="Thang M."/>
            <person name="Chan C."/>
        </authorList>
    </citation>
    <scope>NUCLEOTIDE SEQUENCE</scope>
</reference>
<proteinExistence type="predicted"/>
<dbReference type="AlphaFoldDB" id="A0A812NHY5"/>
<evidence type="ECO:0000313" key="3">
    <source>
        <dbReference type="Proteomes" id="UP000604046"/>
    </source>
</evidence>
<name>A0A812NHY5_9DINO</name>
<gene>
    <name evidence="2" type="ORF">SNAT2548_LOCUS16856</name>
</gene>
<feature type="region of interest" description="Disordered" evidence="1">
    <location>
        <begin position="1"/>
        <end position="144"/>
    </location>
</feature>
<organism evidence="2 3">
    <name type="scientific">Symbiodinium natans</name>
    <dbReference type="NCBI Taxonomy" id="878477"/>
    <lineage>
        <taxon>Eukaryota</taxon>
        <taxon>Sar</taxon>
        <taxon>Alveolata</taxon>
        <taxon>Dinophyceae</taxon>
        <taxon>Suessiales</taxon>
        <taxon>Symbiodiniaceae</taxon>
        <taxon>Symbiodinium</taxon>
    </lineage>
</organism>
<dbReference type="Proteomes" id="UP000604046">
    <property type="component" value="Unassembled WGS sequence"/>
</dbReference>
<keyword evidence="3" id="KW-1185">Reference proteome</keyword>
<evidence type="ECO:0000313" key="2">
    <source>
        <dbReference type="EMBL" id="CAE7321673.1"/>
    </source>
</evidence>
<protein>
    <submittedName>
        <fullName evidence="2">Uncharacterized protein</fullName>
    </submittedName>
</protein>
<evidence type="ECO:0000256" key="1">
    <source>
        <dbReference type="SAM" id="MobiDB-lite"/>
    </source>
</evidence>
<dbReference type="EMBL" id="CAJNDS010002093">
    <property type="protein sequence ID" value="CAE7321673.1"/>
    <property type="molecule type" value="Genomic_DNA"/>
</dbReference>